<keyword evidence="5" id="KW-1185">Reference proteome</keyword>
<accession>A0ABT0Q2B1</accession>
<evidence type="ECO:0000259" key="3">
    <source>
        <dbReference type="PROSITE" id="PS50222"/>
    </source>
</evidence>
<dbReference type="InterPro" id="IPR018247">
    <property type="entry name" value="EF_Hand_1_Ca_BS"/>
</dbReference>
<feature type="domain" description="EF-hand" evidence="3">
    <location>
        <begin position="106"/>
        <end position="141"/>
    </location>
</feature>
<evidence type="ECO:0000256" key="2">
    <source>
        <dbReference type="SAM" id="SignalP"/>
    </source>
</evidence>
<sequence length="153" mass="16440">MKHAGFIGGVVVLATAIAASSAMAKGPGKGVDFETLDADGNGQVTIEEVQAWQEQRFTSVDTDGSGTLSLEELQAAGQAKANEKAAKMLERRDANGDGQLSQDELPKRRDPAKMFDRMDANDDGTISQQEFADARQKMGRKHGKHKHGDAQQN</sequence>
<feature type="compositionally biased region" description="Basic and acidic residues" evidence="1">
    <location>
        <begin position="81"/>
        <end position="95"/>
    </location>
</feature>
<dbReference type="EMBL" id="JAMFMB010000011">
    <property type="protein sequence ID" value="MCL6283955.1"/>
    <property type="molecule type" value="Genomic_DNA"/>
</dbReference>
<feature type="compositionally biased region" description="Basic residues" evidence="1">
    <location>
        <begin position="137"/>
        <end position="147"/>
    </location>
</feature>
<dbReference type="RefSeq" id="WP_249709891.1">
    <property type="nucleotide sequence ID" value="NZ_JAMFMB010000011.1"/>
</dbReference>
<feature type="signal peptide" evidence="2">
    <location>
        <begin position="1"/>
        <end position="24"/>
    </location>
</feature>
<feature type="region of interest" description="Disordered" evidence="1">
    <location>
        <begin position="79"/>
        <end position="153"/>
    </location>
</feature>
<dbReference type="PANTHER" id="PTHR10827:SF84">
    <property type="entry name" value="EF-HAND DOMAIN-CONTAINING PROTEIN"/>
    <property type="match status" value="1"/>
</dbReference>
<evidence type="ECO:0000313" key="4">
    <source>
        <dbReference type="EMBL" id="MCL6283955.1"/>
    </source>
</evidence>
<protein>
    <submittedName>
        <fullName evidence="4">EF-hand domain-containing protein</fullName>
    </submittedName>
</protein>
<feature type="chain" id="PRO_5047055966" evidence="2">
    <location>
        <begin position="25"/>
        <end position="153"/>
    </location>
</feature>
<keyword evidence="2" id="KW-0732">Signal</keyword>
<dbReference type="PROSITE" id="PS50222">
    <property type="entry name" value="EF_HAND_2"/>
    <property type="match status" value="2"/>
</dbReference>
<evidence type="ECO:0000313" key="5">
    <source>
        <dbReference type="Proteomes" id="UP001203880"/>
    </source>
</evidence>
<dbReference type="PANTHER" id="PTHR10827">
    <property type="entry name" value="RETICULOCALBIN"/>
    <property type="match status" value="1"/>
</dbReference>
<dbReference type="SMART" id="SM00054">
    <property type="entry name" value="EFh"/>
    <property type="match status" value="2"/>
</dbReference>
<dbReference type="InterPro" id="IPR011992">
    <property type="entry name" value="EF-hand-dom_pair"/>
</dbReference>
<gene>
    <name evidence="4" type="ORF">M3P21_10475</name>
</gene>
<dbReference type="Pfam" id="PF13202">
    <property type="entry name" value="EF-hand_5"/>
    <property type="match status" value="4"/>
</dbReference>
<proteinExistence type="predicted"/>
<dbReference type="Gene3D" id="1.10.238.10">
    <property type="entry name" value="EF-hand"/>
    <property type="match status" value="2"/>
</dbReference>
<dbReference type="PROSITE" id="PS00018">
    <property type="entry name" value="EF_HAND_1"/>
    <property type="match status" value="2"/>
</dbReference>
<name>A0ABT0Q2B1_9RHOB</name>
<dbReference type="InterPro" id="IPR002048">
    <property type="entry name" value="EF_hand_dom"/>
</dbReference>
<feature type="domain" description="EF-hand" evidence="3">
    <location>
        <begin position="48"/>
        <end position="83"/>
    </location>
</feature>
<reference evidence="4" key="1">
    <citation type="submission" date="2022-05" db="EMBL/GenBank/DDBJ databases">
        <authorList>
            <person name="Park J.-S."/>
        </authorList>
    </citation>
    <scope>NUCLEOTIDE SEQUENCE</scope>
    <source>
        <strain evidence="4">2012CJ41-6</strain>
    </source>
</reference>
<dbReference type="Proteomes" id="UP001203880">
    <property type="component" value="Unassembled WGS sequence"/>
</dbReference>
<evidence type="ECO:0000256" key="1">
    <source>
        <dbReference type="SAM" id="MobiDB-lite"/>
    </source>
</evidence>
<organism evidence="4 5">
    <name type="scientific">Ruegeria spongiae</name>
    <dbReference type="NCBI Taxonomy" id="2942209"/>
    <lineage>
        <taxon>Bacteria</taxon>
        <taxon>Pseudomonadati</taxon>
        <taxon>Pseudomonadota</taxon>
        <taxon>Alphaproteobacteria</taxon>
        <taxon>Rhodobacterales</taxon>
        <taxon>Roseobacteraceae</taxon>
        <taxon>Ruegeria</taxon>
    </lineage>
</organism>
<comment type="caution">
    <text evidence="4">The sequence shown here is derived from an EMBL/GenBank/DDBJ whole genome shotgun (WGS) entry which is preliminary data.</text>
</comment>
<feature type="compositionally biased region" description="Basic and acidic residues" evidence="1">
    <location>
        <begin position="104"/>
        <end position="120"/>
    </location>
</feature>
<dbReference type="SUPFAM" id="SSF47473">
    <property type="entry name" value="EF-hand"/>
    <property type="match status" value="1"/>
</dbReference>